<dbReference type="SUPFAM" id="SSF50475">
    <property type="entry name" value="FMN-binding split barrel"/>
    <property type="match status" value="1"/>
</dbReference>
<accession>A0A955L540</accession>
<gene>
    <name evidence="1" type="ORF">KC909_00340</name>
</gene>
<reference evidence="1" key="1">
    <citation type="submission" date="2020-04" db="EMBL/GenBank/DDBJ databases">
        <authorList>
            <person name="Zhang T."/>
        </authorList>
    </citation>
    <scope>NUCLEOTIDE SEQUENCE</scope>
    <source>
        <strain evidence="1">HKST-UBA14</strain>
    </source>
</reference>
<dbReference type="Proteomes" id="UP000783287">
    <property type="component" value="Unassembled WGS sequence"/>
</dbReference>
<dbReference type="InterPro" id="IPR012349">
    <property type="entry name" value="Split_barrel_FMN-bd"/>
</dbReference>
<proteinExistence type="predicted"/>
<evidence type="ECO:0000313" key="1">
    <source>
        <dbReference type="EMBL" id="MCA9382793.1"/>
    </source>
</evidence>
<organism evidence="1 2">
    <name type="scientific">Candidatus Dojkabacteria bacterium</name>
    <dbReference type="NCBI Taxonomy" id="2099670"/>
    <lineage>
        <taxon>Bacteria</taxon>
        <taxon>Candidatus Dojkabacteria</taxon>
    </lineage>
</organism>
<sequence>MLKFKIKTKDVTSIPDEIILEAAEDILKNNILMSMASLHGVENTPWINTAYYAYNNQARLFYMSPQDAIHTKNITVDQHVAVSIFDSSQQPDSHKRGLQLTGFCQVAHSVDLVTGIKEYGLRYASFAIKSVDDLEKLSSRMYIIKPTLIKVFHEELLGDEKWVTVEIER</sequence>
<dbReference type="EMBL" id="JAGQLK010000004">
    <property type="protein sequence ID" value="MCA9382793.1"/>
    <property type="molecule type" value="Genomic_DNA"/>
</dbReference>
<name>A0A955L540_9BACT</name>
<dbReference type="AlphaFoldDB" id="A0A955L540"/>
<reference evidence="1" key="2">
    <citation type="journal article" date="2021" name="Microbiome">
        <title>Successional dynamics and alternative stable states in a saline activated sludge microbial community over 9 years.</title>
        <authorList>
            <person name="Wang Y."/>
            <person name="Ye J."/>
            <person name="Ju F."/>
            <person name="Liu L."/>
            <person name="Boyd J.A."/>
            <person name="Deng Y."/>
            <person name="Parks D.H."/>
            <person name="Jiang X."/>
            <person name="Yin X."/>
            <person name="Woodcroft B.J."/>
            <person name="Tyson G.W."/>
            <person name="Hugenholtz P."/>
            <person name="Polz M.F."/>
            <person name="Zhang T."/>
        </authorList>
    </citation>
    <scope>NUCLEOTIDE SEQUENCE</scope>
    <source>
        <strain evidence="1">HKST-UBA14</strain>
    </source>
</reference>
<evidence type="ECO:0000313" key="2">
    <source>
        <dbReference type="Proteomes" id="UP000783287"/>
    </source>
</evidence>
<dbReference type="Gene3D" id="2.30.110.10">
    <property type="entry name" value="Electron Transport, Fmn-binding Protein, Chain A"/>
    <property type="match status" value="1"/>
</dbReference>
<comment type="caution">
    <text evidence="1">The sequence shown here is derived from an EMBL/GenBank/DDBJ whole genome shotgun (WGS) entry which is preliminary data.</text>
</comment>
<protein>
    <submittedName>
        <fullName evidence="1">Pyridoxamine 5'-phosphate oxidase family protein</fullName>
    </submittedName>
</protein>